<protein>
    <recommendedName>
        <fullName evidence="5">CBS domain-containing protein</fullName>
    </recommendedName>
</protein>
<organism evidence="3 4">
    <name type="scientific">Cytobacillus horneckiae</name>
    <dbReference type="NCBI Taxonomy" id="549687"/>
    <lineage>
        <taxon>Bacteria</taxon>
        <taxon>Bacillati</taxon>
        <taxon>Bacillota</taxon>
        <taxon>Bacilli</taxon>
        <taxon>Bacillales</taxon>
        <taxon>Bacillaceae</taxon>
        <taxon>Cytobacillus</taxon>
    </lineage>
</organism>
<feature type="domain" description="Protein-PII uridylyltransferase N-terminal" evidence="1">
    <location>
        <begin position="29"/>
        <end position="140"/>
    </location>
</feature>
<dbReference type="InterPro" id="IPR018821">
    <property type="entry name" value="DUF294_put_nucleoTrafse_sb-bd"/>
</dbReference>
<dbReference type="Pfam" id="PF03445">
    <property type="entry name" value="DUF294"/>
    <property type="match status" value="1"/>
</dbReference>
<evidence type="ECO:0000259" key="2">
    <source>
        <dbReference type="Pfam" id="PF10335"/>
    </source>
</evidence>
<evidence type="ECO:0000259" key="1">
    <source>
        <dbReference type="Pfam" id="PF03445"/>
    </source>
</evidence>
<dbReference type="EMBL" id="PISD01000053">
    <property type="protein sequence ID" value="PKG26992.1"/>
    <property type="molecule type" value="Genomic_DNA"/>
</dbReference>
<evidence type="ECO:0008006" key="5">
    <source>
        <dbReference type="Google" id="ProtNLM"/>
    </source>
</evidence>
<dbReference type="RefSeq" id="WP_066196576.1">
    <property type="nucleotide sequence ID" value="NZ_JAFDQP010000006.1"/>
</dbReference>
<dbReference type="CDD" id="cd05401">
    <property type="entry name" value="NT_GlnE_GlnD_like"/>
    <property type="match status" value="1"/>
</dbReference>
<dbReference type="InterPro" id="IPR005105">
    <property type="entry name" value="GlnD_Uridyltrans_N"/>
</dbReference>
<dbReference type="AlphaFoldDB" id="A0A2N0ZBU6"/>
<sequence length="328" mass="38046">MDKQIETYKDIKNWKESEIRNHISDTVSLNSFHDEVMKAVFSLALKKMNKEPPCRFSWFITGSGGRREQGLISDQDHGIIYEIENSECAGYFSSLGEKLADGLNISGYPYCDGNVMASNPLWTKSIAKWEEQLAYWLKEESWATIRSLQIFYDGRSLIGEEEYIRHLKCYIHQSIQHNPNLLKRLLENVRHIKNSIGPLGQILTEETGTYKGSINLKYTAFIPYVNGVRLLALKEGIEDTSTNGRMEALIMKSPYNEDLHKYIESFKQLLTYRLLLMNDVESYDDAHHLFIKNLNKEKKNEIKKILKNGKRLHQYVANLIEQGVKSWL</sequence>
<dbReference type="GO" id="GO:0008773">
    <property type="term" value="F:[protein-PII] uridylyltransferase activity"/>
    <property type="evidence" value="ECO:0007669"/>
    <property type="project" value="InterPro"/>
</dbReference>
<feature type="domain" description="DUF294" evidence="2">
    <location>
        <begin position="180"/>
        <end position="317"/>
    </location>
</feature>
<name>A0A2N0ZBU6_9BACI</name>
<comment type="caution">
    <text evidence="3">The sequence shown here is derived from an EMBL/GenBank/DDBJ whole genome shotgun (WGS) entry which is preliminary data.</text>
</comment>
<keyword evidence="4" id="KW-1185">Reference proteome</keyword>
<reference evidence="3 4" key="1">
    <citation type="journal article" date="2010" name="Int. J. Syst. Evol. Microbiol.">
        <title>Bacillus horneckiae sp. nov., isolated from a spacecraft-assembly clean room.</title>
        <authorList>
            <person name="Vaishampayan P."/>
            <person name="Probst A."/>
            <person name="Krishnamurthi S."/>
            <person name="Ghosh S."/>
            <person name="Osman S."/>
            <person name="McDowall A."/>
            <person name="Ruckmani A."/>
            <person name="Mayilraj S."/>
            <person name="Venkateswaran K."/>
        </authorList>
    </citation>
    <scope>NUCLEOTIDE SEQUENCE [LARGE SCALE GENOMIC DNA]</scope>
    <source>
        <strain evidence="4">1PO1SC</strain>
    </source>
</reference>
<accession>A0A2N0ZBU6</accession>
<proteinExistence type="predicted"/>
<evidence type="ECO:0000313" key="3">
    <source>
        <dbReference type="EMBL" id="PKG26992.1"/>
    </source>
</evidence>
<dbReference type="Proteomes" id="UP000233343">
    <property type="component" value="Unassembled WGS sequence"/>
</dbReference>
<evidence type="ECO:0000313" key="4">
    <source>
        <dbReference type="Proteomes" id="UP000233343"/>
    </source>
</evidence>
<dbReference type="Pfam" id="PF10335">
    <property type="entry name" value="DUF294_C"/>
    <property type="match status" value="1"/>
</dbReference>
<gene>
    <name evidence="3" type="ORF">CWS20_21340</name>
</gene>